<evidence type="ECO:0000256" key="1">
    <source>
        <dbReference type="ARBA" id="ARBA00009333"/>
    </source>
</evidence>
<keyword evidence="3" id="KW-0560">Oxidoreductase</keyword>
<organism evidence="5 6">
    <name type="scientific">Triparma columacea</name>
    <dbReference type="NCBI Taxonomy" id="722753"/>
    <lineage>
        <taxon>Eukaryota</taxon>
        <taxon>Sar</taxon>
        <taxon>Stramenopiles</taxon>
        <taxon>Ochrophyta</taxon>
        <taxon>Bolidophyceae</taxon>
        <taxon>Parmales</taxon>
        <taxon>Triparmaceae</taxon>
        <taxon>Triparma</taxon>
    </lineage>
</organism>
<protein>
    <recommendedName>
        <fullName evidence="4">FAD/NAD(P)-binding domain-containing protein</fullName>
    </recommendedName>
</protein>
<dbReference type="InterPro" id="IPR023753">
    <property type="entry name" value="FAD/NAD-binding_dom"/>
</dbReference>
<dbReference type="InterPro" id="IPR036188">
    <property type="entry name" value="FAD/NAD-bd_sf"/>
</dbReference>
<accession>A0A9W7GAU4</accession>
<dbReference type="InterPro" id="IPR050097">
    <property type="entry name" value="Ferredoxin-NADP_redctase_2"/>
</dbReference>
<dbReference type="OrthoDB" id="672at2759"/>
<sequence>METIKCDVCIVGGGPAGCTTALYTSRSALRTVIVDKNPDIGALAVTGLIANYPGVKGDGSGKELLDMMRGQAEEYGADYVKAQVFMIGVDDDEEDEDGGVPRRMVYTPDAVYSAKSIVLATGAMGRPPGFKGEGEYLGKGVSYCATCDGAFYVGEEVAVVGVGKEAVDEALYLTKFAKTVHWLTQGEGPTDEDAMELKGKENVKHWPKTRLVEVLGDGMEVKGVNVKVFGNDSEQVIDVTGCFIYVAGSKPITDFIQSSKIKLNPDGGVWVDEEMSTTVPGVYAIGDIRNTPFKQVVVAASDGCVAAMAIEKYIKGRKKVRVDWVHE</sequence>
<dbReference type="PRINTS" id="PR00368">
    <property type="entry name" value="FADPNR"/>
</dbReference>
<comment type="caution">
    <text evidence="5">The sequence shown here is derived from an EMBL/GenBank/DDBJ whole genome shotgun (WGS) entry which is preliminary data.</text>
</comment>
<dbReference type="EMBL" id="BRYA01001360">
    <property type="protein sequence ID" value="GMI42065.1"/>
    <property type="molecule type" value="Genomic_DNA"/>
</dbReference>
<dbReference type="Proteomes" id="UP001165065">
    <property type="component" value="Unassembled WGS sequence"/>
</dbReference>
<keyword evidence="6" id="KW-1185">Reference proteome</keyword>
<evidence type="ECO:0000256" key="2">
    <source>
        <dbReference type="ARBA" id="ARBA00022630"/>
    </source>
</evidence>
<reference evidence="6" key="1">
    <citation type="journal article" date="2023" name="Commun. Biol.">
        <title>Genome analysis of Parmales, the sister group of diatoms, reveals the evolutionary specialization of diatoms from phago-mixotrophs to photoautotrophs.</title>
        <authorList>
            <person name="Ban H."/>
            <person name="Sato S."/>
            <person name="Yoshikawa S."/>
            <person name="Yamada K."/>
            <person name="Nakamura Y."/>
            <person name="Ichinomiya M."/>
            <person name="Sato N."/>
            <person name="Blanc-Mathieu R."/>
            <person name="Endo H."/>
            <person name="Kuwata A."/>
            <person name="Ogata H."/>
        </authorList>
    </citation>
    <scope>NUCLEOTIDE SEQUENCE [LARGE SCALE GENOMIC DNA]</scope>
</reference>
<dbReference type="GO" id="GO:0097237">
    <property type="term" value="P:cellular response to toxic substance"/>
    <property type="evidence" value="ECO:0007669"/>
    <property type="project" value="UniProtKB-ARBA"/>
</dbReference>
<gene>
    <name evidence="5" type="ORF">TrCOL_g6781</name>
</gene>
<dbReference type="PANTHER" id="PTHR48105">
    <property type="entry name" value="THIOREDOXIN REDUCTASE 1-RELATED-RELATED"/>
    <property type="match status" value="1"/>
</dbReference>
<evidence type="ECO:0000259" key="4">
    <source>
        <dbReference type="Pfam" id="PF07992"/>
    </source>
</evidence>
<dbReference type="SUPFAM" id="SSF51905">
    <property type="entry name" value="FAD/NAD(P)-binding domain"/>
    <property type="match status" value="1"/>
</dbReference>
<dbReference type="Gene3D" id="3.50.50.60">
    <property type="entry name" value="FAD/NAD(P)-binding domain"/>
    <property type="match status" value="2"/>
</dbReference>
<dbReference type="Pfam" id="PF07992">
    <property type="entry name" value="Pyr_redox_2"/>
    <property type="match status" value="1"/>
</dbReference>
<name>A0A9W7GAU4_9STRA</name>
<keyword evidence="2" id="KW-0285">Flavoprotein</keyword>
<comment type="similarity">
    <text evidence="1">Belongs to the class-II pyridine nucleotide-disulfide oxidoreductase family.</text>
</comment>
<proteinExistence type="inferred from homology"/>
<dbReference type="GO" id="GO:0016491">
    <property type="term" value="F:oxidoreductase activity"/>
    <property type="evidence" value="ECO:0007669"/>
    <property type="project" value="UniProtKB-KW"/>
</dbReference>
<feature type="domain" description="FAD/NAD(P)-binding" evidence="4">
    <location>
        <begin position="7"/>
        <end position="303"/>
    </location>
</feature>
<evidence type="ECO:0000313" key="6">
    <source>
        <dbReference type="Proteomes" id="UP001165065"/>
    </source>
</evidence>
<dbReference type="PRINTS" id="PR00469">
    <property type="entry name" value="PNDRDTASEII"/>
</dbReference>
<evidence type="ECO:0000256" key="3">
    <source>
        <dbReference type="ARBA" id="ARBA00023002"/>
    </source>
</evidence>
<dbReference type="AlphaFoldDB" id="A0A9W7GAU4"/>
<evidence type="ECO:0000313" key="5">
    <source>
        <dbReference type="EMBL" id="GMI42065.1"/>
    </source>
</evidence>